<dbReference type="Proteomes" id="UP001586593">
    <property type="component" value="Unassembled WGS sequence"/>
</dbReference>
<evidence type="ECO:0000313" key="2">
    <source>
        <dbReference type="EMBL" id="KAL1840229.1"/>
    </source>
</evidence>
<comment type="caution">
    <text evidence="2">The sequence shown here is derived from an EMBL/GenBank/DDBJ whole genome shotgun (WGS) entry which is preliminary data.</text>
</comment>
<evidence type="ECO:0000313" key="3">
    <source>
        <dbReference type="Proteomes" id="UP001586593"/>
    </source>
</evidence>
<accession>A0ABR3VEQ3</accession>
<name>A0ABR3VEQ3_9PEZI</name>
<feature type="region of interest" description="Disordered" evidence="1">
    <location>
        <begin position="46"/>
        <end position="71"/>
    </location>
</feature>
<keyword evidence="3" id="KW-1185">Reference proteome</keyword>
<organism evidence="2 3">
    <name type="scientific">Phialemonium thermophilum</name>
    <dbReference type="NCBI Taxonomy" id="223376"/>
    <lineage>
        <taxon>Eukaryota</taxon>
        <taxon>Fungi</taxon>
        <taxon>Dikarya</taxon>
        <taxon>Ascomycota</taxon>
        <taxon>Pezizomycotina</taxon>
        <taxon>Sordariomycetes</taxon>
        <taxon>Sordariomycetidae</taxon>
        <taxon>Cephalothecales</taxon>
        <taxon>Cephalothecaceae</taxon>
        <taxon>Phialemonium</taxon>
    </lineage>
</organism>
<evidence type="ECO:0000256" key="1">
    <source>
        <dbReference type="SAM" id="MobiDB-lite"/>
    </source>
</evidence>
<protein>
    <submittedName>
        <fullName evidence="2">Uncharacterized protein</fullName>
    </submittedName>
</protein>
<proteinExistence type="predicted"/>
<gene>
    <name evidence="2" type="ORF">VTK73DRAFT_3818</name>
</gene>
<reference evidence="2 3" key="1">
    <citation type="journal article" date="2024" name="Commun. Biol.">
        <title>Comparative genomic analysis of thermophilic fungi reveals convergent evolutionary adaptations and gene losses.</title>
        <authorList>
            <person name="Steindorff A.S."/>
            <person name="Aguilar-Pontes M.V."/>
            <person name="Robinson A.J."/>
            <person name="Andreopoulos B."/>
            <person name="LaButti K."/>
            <person name="Kuo A."/>
            <person name="Mondo S."/>
            <person name="Riley R."/>
            <person name="Otillar R."/>
            <person name="Haridas S."/>
            <person name="Lipzen A."/>
            <person name="Grimwood J."/>
            <person name="Schmutz J."/>
            <person name="Clum A."/>
            <person name="Reid I.D."/>
            <person name="Moisan M.C."/>
            <person name="Butler G."/>
            <person name="Nguyen T.T.M."/>
            <person name="Dewar K."/>
            <person name="Conant G."/>
            <person name="Drula E."/>
            <person name="Henrissat B."/>
            <person name="Hansel C."/>
            <person name="Singer S."/>
            <person name="Hutchinson M.I."/>
            <person name="de Vries R.P."/>
            <person name="Natvig D.O."/>
            <person name="Powell A.J."/>
            <person name="Tsang A."/>
            <person name="Grigoriev I.V."/>
        </authorList>
    </citation>
    <scope>NUCLEOTIDE SEQUENCE [LARGE SCALE GENOMIC DNA]</scope>
    <source>
        <strain evidence="2 3">ATCC 24622</strain>
    </source>
</reference>
<sequence>MPEAKDQVRWSLSLLSLQEGGRRVLQRHQRAGSPLVQGLRQRFVEPHPLAGGDPDAGQPLERPVAGAAAAA</sequence>
<dbReference type="EMBL" id="JAZHXJ010002231">
    <property type="protein sequence ID" value="KAL1840229.1"/>
    <property type="molecule type" value="Genomic_DNA"/>
</dbReference>